<name>A0A380GX44_9STAP</name>
<dbReference type="Proteomes" id="UP000255425">
    <property type="component" value="Unassembled WGS sequence"/>
</dbReference>
<dbReference type="EMBL" id="UHDZ01000001">
    <property type="protein sequence ID" value="SUM67717.1"/>
    <property type="molecule type" value="Genomic_DNA"/>
</dbReference>
<dbReference type="InterPro" id="IPR036266">
    <property type="entry name" value="SecA_Wing/Scaffold_sf"/>
</dbReference>
<protein>
    <submittedName>
        <fullName evidence="1">Preprotein translocase subunit SecA</fullName>
    </submittedName>
</protein>
<keyword evidence="2" id="KW-1185">Reference proteome</keyword>
<evidence type="ECO:0000313" key="2">
    <source>
        <dbReference type="Proteomes" id="UP000255425"/>
    </source>
</evidence>
<organism evidence="1 2">
    <name type="scientific">Staphylococcus saccharolyticus</name>
    <dbReference type="NCBI Taxonomy" id="33028"/>
    <lineage>
        <taxon>Bacteria</taxon>
        <taxon>Bacillati</taxon>
        <taxon>Bacillota</taxon>
        <taxon>Bacilli</taxon>
        <taxon>Bacillales</taxon>
        <taxon>Staphylococcaceae</taxon>
        <taxon>Staphylococcus</taxon>
    </lineage>
</organism>
<proteinExistence type="predicted"/>
<accession>A0A380GX44</accession>
<evidence type="ECO:0000313" key="1">
    <source>
        <dbReference type="EMBL" id="SUM67717.1"/>
    </source>
</evidence>
<dbReference type="AlphaFoldDB" id="A0A380GX44"/>
<dbReference type="SUPFAM" id="SSF81886">
    <property type="entry name" value="Helical scaffold and wing domains of SecA"/>
    <property type="match status" value="1"/>
</dbReference>
<sequence length="65" mass="7698">MNNKNIQSMDASKLENSVLFQKRVKSIVKKAQRFSEETAMVNREMANEFEKSISIQREKIYTERN</sequence>
<reference evidence="1 2" key="1">
    <citation type="submission" date="2018-06" db="EMBL/GenBank/DDBJ databases">
        <authorList>
            <consortium name="Pathogen Informatics"/>
            <person name="Doyle S."/>
        </authorList>
    </citation>
    <scope>NUCLEOTIDE SEQUENCE [LARGE SCALE GENOMIC DNA]</scope>
    <source>
        <strain evidence="1 2">NCTC11807</strain>
    </source>
</reference>
<gene>
    <name evidence="1" type="ORF">NCTC11807_00283</name>
</gene>